<feature type="binding site" evidence="23">
    <location>
        <begin position="98"/>
        <end position="102"/>
    </location>
    <ligand>
        <name>substrate</name>
    </ligand>
</feature>
<keyword evidence="10 24" id="KW-0479">Metal-binding</keyword>
<dbReference type="GO" id="GO:0006487">
    <property type="term" value="P:protein N-linked glycosylation"/>
    <property type="evidence" value="ECO:0007669"/>
    <property type="project" value="TreeGrafter"/>
</dbReference>
<dbReference type="GO" id="GO:0000139">
    <property type="term" value="C:Golgi membrane"/>
    <property type="evidence" value="ECO:0007669"/>
    <property type="project" value="UniProtKB-SubCell"/>
</dbReference>
<protein>
    <recommendedName>
        <fullName evidence="6">Alpha-1,6-mannosyl-glycoprotein 2-beta-N-acetylglucosaminyltransferase</fullName>
        <ecNumber evidence="5">2.4.1.143</ecNumber>
    </recommendedName>
    <alternativeName>
        <fullName evidence="21">Beta-1,2-N-acetylglucosaminyltransferase II</fullName>
    </alternativeName>
    <alternativeName>
        <fullName evidence="20">GlcNAc-T II</fullName>
    </alternativeName>
    <alternativeName>
        <fullName evidence="19">Mannoside acetylglucosaminyltransferase 2</fullName>
    </alternativeName>
    <alternativeName>
        <fullName evidence="18">N-glycosyl-oligosaccharide-glycoprotein N-acetylglucosaminyltransferase II</fullName>
    </alternativeName>
</protein>
<evidence type="ECO:0000256" key="13">
    <source>
        <dbReference type="ARBA" id="ARBA00023034"/>
    </source>
</evidence>
<keyword evidence="14" id="KW-0472">Membrane</keyword>
<feature type="binding site" evidence="24">
    <location>
        <position position="357"/>
    </location>
    <ligand>
        <name>Mn(2+)</name>
        <dbReference type="ChEBI" id="CHEBI:29035"/>
    </ligand>
</feature>
<evidence type="ECO:0000256" key="10">
    <source>
        <dbReference type="ARBA" id="ARBA00022723"/>
    </source>
</evidence>
<evidence type="ECO:0000256" key="8">
    <source>
        <dbReference type="ARBA" id="ARBA00022679"/>
    </source>
</evidence>
<evidence type="ECO:0000256" key="17">
    <source>
        <dbReference type="ARBA" id="ARBA00023211"/>
    </source>
</evidence>
<keyword evidence="8" id="KW-0808">Transferase</keyword>
<feature type="disulfide bond" evidence="25">
    <location>
        <begin position="258"/>
        <end position="261"/>
    </location>
</feature>
<dbReference type="InterPro" id="IPR029044">
    <property type="entry name" value="Nucleotide-diphossugar_trans"/>
</dbReference>
<evidence type="ECO:0000256" key="2">
    <source>
        <dbReference type="ARBA" id="ARBA00004323"/>
    </source>
</evidence>
<feature type="binding site" evidence="23">
    <location>
        <begin position="204"/>
        <end position="208"/>
    </location>
    <ligand>
        <name>substrate</name>
    </ligand>
</feature>
<feature type="binding site" evidence="23">
    <location>
        <position position="129"/>
    </location>
    <ligand>
        <name>substrate</name>
    </ligand>
</feature>
<gene>
    <name evidence="29" type="primary">LOC116948409</name>
</gene>
<evidence type="ECO:0000256" key="26">
    <source>
        <dbReference type="SAM" id="MobiDB-lite"/>
    </source>
</evidence>
<feature type="chain" id="PRO_5042585517" description="Alpha-1,6-mannosyl-glycoprotein 2-beta-N-acetylglucosaminyltransferase" evidence="27">
    <location>
        <begin position="27"/>
        <end position="449"/>
    </location>
</feature>
<keyword evidence="11" id="KW-0735">Signal-anchor</keyword>
<feature type="disulfide bond" evidence="25">
    <location>
        <begin position="171"/>
        <end position="185"/>
    </location>
</feature>
<evidence type="ECO:0000256" key="21">
    <source>
        <dbReference type="ARBA" id="ARBA00032915"/>
    </source>
</evidence>
<comment type="similarity">
    <text evidence="4">Belongs to the glycosyltransferase 16 (GT16) protein family.</text>
</comment>
<comment type="subcellular location">
    <subcellularLocation>
        <location evidence="2">Golgi apparatus membrane</location>
        <topology evidence="2">Single-pass type II membrane protein</topology>
    </subcellularLocation>
</comment>
<dbReference type="GO" id="GO:0009312">
    <property type="term" value="P:oligosaccharide biosynthetic process"/>
    <property type="evidence" value="ECO:0007669"/>
    <property type="project" value="InterPro"/>
</dbReference>
<name>A0AAJ7TQM9_PETMA</name>
<comment type="catalytic activity">
    <reaction evidence="22">
        <text>an N(4)-{beta-D-GlcNAc-(1-&gt;2)-alpha-D-Man-(1-&gt;3)-[alpha-D-Man-(1-&gt;6)]-beta-D-Man-(1-&gt;4)-beta-D-GlcNAc-(1-&gt;4)-beta-D-GlcNAc}-L-asparaginyl-[protein] + UDP-N-acetyl-alpha-D-glucosamine = N(4)-{beta-D-GlcNAc-(1-&gt;2)-alpha-D-Man-(1-&gt;3)-[beta-D-GlcNAc-(1-&gt;2)-alpha-D-Man-(1-&gt;6)]-beta-D-Man-(1-&gt;4)-beta-D-GlcNAc-(1-&gt;4)-beta-D-GlcNAc}-L-asparaginyl-[protein] + UDP + H(+)</text>
        <dbReference type="Rhea" id="RHEA:12941"/>
        <dbReference type="Rhea" id="RHEA-COMP:13526"/>
        <dbReference type="Rhea" id="RHEA-COMP:14369"/>
        <dbReference type="ChEBI" id="CHEBI:15378"/>
        <dbReference type="ChEBI" id="CHEBI:57705"/>
        <dbReference type="ChEBI" id="CHEBI:58223"/>
        <dbReference type="ChEBI" id="CHEBI:60615"/>
        <dbReference type="ChEBI" id="CHEBI:60651"/>
        <dbReference type="EC" id="2.4.1.143"/>
    </reaction>
</comment>
<feature type="region of interest" description="Disordered" evidence="26">
    <location>
        <begin position="35"/>
        <end position="59"/>
    </location>
</feature>
<dbReference type="PANTHER" id="PTHR12871">
    <property type="entry name" value="BETA-1,2-N-ACETYLGLUCOSAMINYLTRANSFERASE II"/>
    <property type="match status" value="1"/>
</dbReference>
<dbReference type="RefSeq" id="XP_032820938.1">
    <property type="nucleotide sequence ID" value="XM_032965047.1"/>
</dbReference>
<evidence type="ECO:0000256" key="16">
    <source>
        <dbReference type="ARBA" id="ARBA00023180"/>
    </source>
</evidence>
<evidence type="ECO:0000256" key="25">
    <source>
        <dbReference type="PIRSR" id="PIRSR607754-3"/>
    </source>
</evidence>
<dbReference type="PANTHER" id="PTHR12871:SF0">
    <property type="entry name" value="ALPHA-1,6-MANNOSYL-GLYCOPROTEIN 2-BETA-N-ACETYLGLUCOSAMINYLTRANSFERASE"/>
    <property type="match status" value="1"/>
</dbReference>
<evidence type="ECO:0000256" key="4">
    <source>
        <dbReference type="ARBA" id="ARBA00011011"/>
    </source>
</evidence>
<feature type="binding site" evidence="24">
    <location>
        <position position="236"/>
    </location>
    <ligand>
        <name>Mn(2+)</name>
        <dbReference type="ChEBI" id="CHEBI:29035"/>
    </ligand>
</feature>
<keyword evidence="16" id="KW-0325">Glycoprotein</keyword>
<evidence type="ECO:0000256" key="18">
    <source>
        <dbReference type="ARBA" id="ARBA00029663"/>
    </source>
</evidence>
<keyword evidence="27" id="KW-0732">Signal</keyword>
<feature type="compositionally biased region" description="Pro residues" evidence="26">
    <location>
        <begin position="41"/>
        <end position="50"/>
    </location>
</feature>
<keyword evidence="9" id="KW-0812">Transmembrane</keyword>
<dbReference type="GO" id="GO:0046872">
    <property type="term" value="F:metal ion binding"/>
    <property type="evidence" value="ECO:0007669"/>
    <property type="project" value="UniProtKB-KW"/>
</dbReference>
<dbReference type="GO" id="GO:0008455">
    <property type="term" value="F:alpha-1,6-mannosylglycoprotein 2-beta-N-acetylglucosaminyltransferase activity"/>
    <property type="evidence" value="ECO:0007669"/>
    <property type="project" value="UniProtKB-EC"/>
</dbReference>
<evidence type="ECO:0000256" key="14">
    <source>
        <dbReference type="ARBA" id="ARBA00023136"/>
    </source>
</evidence>
<dbReference type="EC" id="2.4.1.143" evidence="5"/>
<dbReference type="Proteomes" id="UP001318040">
    <property type="component" value="Chromosome 33"/>
</dbReference>
<keyword evidence="17 24" id="KW-0464">Manganese</keyword>
<dbReference type="InterPro" id="IPR007754">
    <property type="entry name" value="GlcNAc_II"/>
</dbReference>
<dbReference type="Gene3D" id="3.90.550.10">
    <property type="entry name" value="Spore Coat Polysaccharide Biosynthesis Protein SpsA, Chain A"/>
    <property type="match status" value="1"/>
</dbReference>
<proteinExistence type="inferred from homology"/>
<evidence type="ECO:0000313" key="29">
    <source>
        <dbReference type="RefSeq" id="XP_032820938.1"/>
    </source>
</evidence>
<evidence type="ECO:0000256" key="5">
    <source>
        <dbReference type="ARBA" id="ARBA00012613"/>
    </source>
</evidence>
<accession>A0AAJ7TQM9</accession>
<sequence length="449" mass="49109">MRVSVLWARVASGASLLLLLLLLLRARPRPELRVERGPEAPAFPPGPVAPVAPEEAPRSPDPAAAIRRLVLRMNAEQRPRNAGRALAWRPGGPVVVVQVHSRAAHLRLLVESLGAVRGIETALLIFSHDEVSEEVDAVVRGVRFCQVLQIFYPFSAQLHAASFPGPDPRDCPRNASPREAQRLGCTNAATPDRFGHYREAAFTQAKHHWWWKLHFVWRGLRMLRGHPGPVLLLEEDHFVLPDALALLASMGDVLRVNCADCDLLSLGVLGPAVGAAAAAAVAAAGTEAVDVAPWHSSRHNTGMAMMRSGYEKLARCARAFCTCDDYNWDWSVQLASVDCVPRGAMLVLATRLPRVLHTGGGCGMHHRRDSCGVQQERAHAMRVLRQLEGALFPAALSIRSKNEKGAIRPRLNGGWADPRDWALCLSQENRTTSPHFDYYLLAGEISGPS</sequence>
<evidence type="ECO:0000256" key="12">
    <source>
        <dbReference type="ARBA" id="ARBA00022989"/>
    </source>
</evidence>
<evidence type="ECO:0000256" key="20">
    <source>
        <dbReference type="ARBA" id="ARBA00032552"/>
    </source>
</evidence>
<evidence type="ECO:0000256" key="9">
    <source>
        <dbReference type="ARBA" id="ARBA00022692"/>
    </source>
</evidence>
<dbReference type="KEGG" id="pmrn:116948409"/>
<evidence type="ECO:0000256" key="15">
    <source>
        <dbReference type="ARBA" id="ARBA00023157"/>
    </source>
</evidence>
<keyword evidence="15 25" id="KW-1015">Disulfide bond</keyword>
<evidence type="ECO:0000256" key="7">
    <source>
        <dbReference type="ARBA" id="ARBA00022676"/>
    </source>
</evidence>
<reference evidence="29" key="1">
    <citation type="submission" date="2025-08" db="UniProtKB">
        <authorList>
            <consortium name="RefSeq"/>
        </authorList>
    </citation>
    <scope>IDENTIFICATION</scope>
    <source>
        <tissue evidence="29">Sperm</tissue>
    </source>
</reference>
<comment type="pathway">
    <text evidence="3">Protein modification; protein glycosylation.</text>
</comment>
<keyword evidence="7" id="KW-0328">Glycosyltransferase</keyword>
<evidence type="ECO:0000313" key="28">
    <source>
        <dbReference type="Proteomes" id="UP001318040"/>
    </source>
</evidence>
<feature type="disulfide bond" evidence="25">
    <location>
        <begin position="316"/>
        <end position="339"/>
    </location>
</feature>
<keyword evidence="12" id="KW-1133">Transmembrane helix</keyword>
<dbReference type="GeneID" id="116948409"/>
<evidence type="ECO:0000256" key="27">
    <source>
        <dbReference type="SAM" id="SignalP"/>
    </source>
</evidence>
<dbReference type="AlphaFoldDB" id="A0AAJ7TQM9"/>
<evidence type="ECO:0000256" key="11">
    <source>
        <dbReference type="ARBA" id="ARBA00022968"/>
    </source>
</evidence>
<dbReference type="GO" id="GO:0005795">
    <property type="term" value="C:Golgi stack"/>
    <property type="evidence" value="ECO:0007669"/>
    <property type="project" value="InterPro"/>
</dbReference>
<evidence type="ECO:0000256" key="1">
    <source>
        <dbReference type="ARBA" id="ARBA00001936"/>
    </source>
</evidence>
<evidence type="ECO:0000256" key="19">
    <source>
        <dbReference type="ARBA" id="ARBA00031203"/>
    </source>
</evidence>
<organism evidence="28 29">
    <name type="scientific">Petromyzon marinus</name>
    <name type="common">Sea lamprey</name>
    <dbReference type="NCBI Taxonomy" id="7757"/>
    <lineage>
        <taxon>Eukaryota</taxon>
        <taxon>Metazoa</taxon>
        <taxon>Chordata</taxon>
        <taxon>Craniata</taxon>
        <taxon>Vertebrata</taxon>
        <taxon>Cyclostomata</taxon>
        <taxon>Hyperoartia</taxon>
        <taxon>Petromyzontiformes</taxon>
        <taxon>Petromyzontidae</taxon>
        <taxon>Petromyzon</taxon>
    </lineage>
</organism>
<evidence type="ECO:0000256" key="22">
    <source>
        <dbReference type="ARBA" id="ARBA00093257"/>
    </source>
</evidence>
<feature type="signal peptide" evidence="27">
    <location>
        <begin position="1"/>
        <end position="26"/>
    </location>
</feature>
<keyword evidence="13" id="KW-0333">Golgi apparatus</keyword>
<comment type="cofactor">
    <cofactor evidence="1 24">
        <name>Mn(2+)</name>
        <dbReference type="ChEBI" id="CHEBI:29035"/>
    </cofactor>
</comment>
<evidence type="ECO:0000256" key="6">
    <source>
        <dbReference type="ARBA" id="ARBA00014817"/>
    </source>
</evidence>
<feature type="disulfide bond" evidence="25">
    <location>
        <begin position="321"/>
        <end position="424"/>
    </location>
</feature>
<evidence type="ECO:0000256" key="23">
    <source>
        <dbReference type="PIRSR" id="PIRSR607754-1"/>
    </source>
</evidence>
<evidence type="ECO:0000256" key="3">
    <source>
        <dbReference type="ARBA" id="ARBA00004922"/>
    </source>
</evidence>
<dbReference type="Pfam" id="PF05060">
    <property type="entry name" value="MGAT2"/>
    <property type="match status" value="1"/>
</dbReference>
<keyword evidence="28" id="KW-1185">Reference proteome</keyword>
<evidence type="ECO:0000256" key="24">
    <source>
        <dbReference type="PIRSR" id="PIRSR607754-2"/>
    </source>
</evidence>